<reference evidence="1 2" key="1">
    <citation type="journal article" date="2014" name="Nat. Commun.">
        <title>Molecular traces of alternative social organization in a termite genome.</title>
        <authorList>
            <person name="Terrapon N."/>
            <person name="Li C."/>
            <person name="Robertson H.M."/>
            <person name="Ji L."/>
            <person name="Meng X."/>
            <person name="Booth W."/>
            <person name="Chen Z."/>
            <person name="Childers C.P."/>
            <person name="Glastad K.M."/>
            <person name="Gokhale K."/>
            <person name="Gowin J."/>
            <person name="Gronenberg W."/>
            <person name="Hermansen R.A."/>
            <person name="Hu H."/>
            <person name="Hunt B.G."/>
            <person name="Huylmans A.K."/>
            <person name="Khalil S.M."/>
            <person name="Mitchell R.D."/>
            <person name="Munoz-Torres M.C."/>
            <person name="Mustard J.A."/>
            <person name="Pan H."/>
            <person name="Reese J.T."/>
            <person name="Scharf M.E."/>
            <person name="Sun F."/>
            <person name="Vogel H."/>
            <person name="Xiao J."/>
            <person name="Yang W."/>
            <person name="Yang Z."/>
            <person name="Yang Z."/>
            <person name="Zhou J."/>
            <person name="Zhu J."/>
            <person name="Brent C.S."/>
            <person name="Elsik C.G."/>
            <person name="Goodisman M.A."/>
            <person name="Liberles D.A."/>
            <person name="Roe R.M."/>
            <person name="Vargo E.L."/>
            <person name="Vilcinskas A."/>
            <person name="Wang J."/>
            <person name="Bornberg-Bauer E."/>
            <person name="Korb J."/>
            <person name="Zhang G."/>
            <person name="Liebig J."/>
        </authorList>
    </citation>
    <scope>NUCLEOTIDE SEQUENCE [LARGE SCALE GENOMIC DNA]</scope>
    <source>
        <tissue evidence="1">Whole organism</tissue>
    </source>
</reference>
<dbReference type="eggNOG" id="KOG1075">
    <property type="taxonomic scope" value="Eukaryota"/>
</dbReference>
<dbReference type="InterPro" id="IPR036691">
    <property type="entry name" value="Endo/exonu/phosph_ase_sf"/>
</dbReference>
<dbReference type="STRING" id="136037.A0A067RDZ8"/>
<keyword evidence="2" id="KW-1185">Reference proteome</keyword>
<dbReference type="PANTHER" id="PTHR23227">
    <property type="entry name" value="BUCENTAUR RELATED"/>
    <property type="match status" value="1"/>
</dbReference>
<proteinExistence type="predicted"/>
<dbReference type="SUPFAM" id="SSF56219">
    <property type="entry name" value="DNase I-like"/>
    <property type="match status" value="1"/>
</dbReference>
<dbReference type="PANTHER" id="PTHR23227:SF84">
    <property type="entry name" value="ENDONUCLEASE_EXONUCLEASE_PHOSPHATASE DOMAIN-CONTAINING PROTEIN"/>
    <property type="match status" value="1"/>
</dbReference>
<evidence type="ECO:0000313" key="2">
    <source>
        <dbReference type="Proteomes" id="UP000027135"/>
    </source>
</evidence>
<dbReference type="EMBL" id="KK852754">
    <property type="protein sequence ID" value="KDR17100.1"/>
    <property type="molecule type" value="Genomic_DNA"/>
</dbReference>
<dbReference type="InterPro" id="IPR027124">
    <property type="entry name" value="Swc5/CFDP1/2"/>
</dbReference>
<feature type="non-terminal residue" evidence="1">
    <location>
        <position position="190"/>
    </location>
</feature>
<dbReference type="Gene3D" id="3.60.10.10">
    <property type="entry name" value="Endonuclease/exonuclease/phosphatase"/>
    <property type="match status" value="1"/>
</dbReference>
<accession>A0A067RDZ8</accession>
<organism evidence="1 2">
    <name type="scientific">Zootermopsis nevadensis</name>
    <name type="common">Dampwood termite</name>
    <dbReference type="NCBI Taxonomy" id="136037"/>
    <lineage>
        <taxon>Eukaryota</taxon>
        <taxon>Metazoa</taxon>
        <taxon>Ecdysozoa</taxon>
        <taxon>Arthropoda</taxon>
        <taxon>Hexapoda</taxon>
        <taxon>Insecta</taxon>
        <taxon>Pterygota</taxon>
        <taxon>Neoptera</taxon>
        <taxon>Polyneoptera</taxon>
        <taxon>Dictyoptera</taxon>
        <taxon>Blattodea</taxon>
        <taxon>Blattoidea</taxon>
        <taxon>Termitoidae</taxon>
        <taxon>Termopsidae</taxon>
        <taxon>Zootermopsis</taxon>
    </lineage>
</organism>
<name>A0A067RDZ8_ZOONE</name>
<dbReference type="OMA" id="CLRIEET"/>
<sequence>RNGVGFVVRVGLMEEVEWVNDRIMKMTIAGKDDKLELIQVYAPQVGCSEDEKEKFREELERWIGREGQIVMGDLNAQMGSDRMGLEDVLAPEGRGGRNEEGQRLLEICVRNGMMIGNSCLRIEETVTNTKFPHRDIHKYTWTSPDGSTHNQIDHVLVDKRRQTNIIDVRSFRGADCDTGHYLVVAKVRER</sequence>
<evidence type="ECO:0000313" key="1">
    <source>
        <dbReference type="EMBL" id="KDR17100.1"/>
    </source>
</evidence>
<dbReference type="InParanoid" id="A0A067RDZ8"/>
<protein>
    <submittedName>
        <fullName evidence="1">Craniofacial development protein 2</fullName>
    </submittedName>
</protein>
<feature type="non-terminal residue" evidence="1">
    <location>
        <position position="1"/>
    </location>
</feature>
<dbReference type="Proteomes" id="UP000027135">
    <property type="component" value="Unassembled WGS sequence"/>
</dbReference>
<dbReference type="AlphaFoldDB" id="A0A067RDZ8"/>
<gene>
    <name evidence="1" type="ORF">L798_09060</name>
</gene>